<evidence type="ECO:0000256" key="8">
    <source>
        <dbReference type="PIRSR" id="PIRSR038994-3"/>
    </source>
</evidence>
<evidence type="ECO:0000313" key="10">
    <source>
        <dbReference type="EMBL" id="QIK72596.1"/>
    </source>
</evidence>
<feature type="binding site" evidence="7">
    <location>
        <begin position="302"/>
        <end position="304"/>
    </location>
    <ligand>
        <name>substrate</name>
    </ligand>
</feature>
<feature type="binding site" evidence="8">
    <location>
        <position position="208"/>
    </location>
    <ligand>
        <name>Zn(2+)</name>
        <dbReference type="ChEBI" id="CHEBI:29105"/>
    </ligand>
</feature>
<dbReference type="SUPFAM" id="SSF51338">
    <property type="entry name" value="Composite domain of metallo-dependent hydrolases"/>
    <property type="match status" value="1"/>
</dbReference>
<dbReference type="InterPro" id="IPR006680">
    <property type="entry name" value="Amidohydro-rel"/>
</dbReference>
<sequence length="374" mass="38534">MPVIEGRSPDTGEVLEVETRGDRIVGVRRTDSRDATLPWVIPGLIDLQVNGYAGLDVNGAGATPEAVAGITQVLAGKGVTTWVPTIITASHEAIVASMRAITAARDADPVVAAAIPFVHVEGPFLSEQDGPRGAHDLAQIRPVDAAEVARWAEHGPLGYVTVSPHVAGAPEQIAAIVASGVRVAVGHTHATPEQIRAAVDAGATLSTHLGNGIFGTLPRHPNPIWTQLADDRLTAGLIGDGHHLPADTLTTMVRAKGPGRSFLVSDSVALAGAAPGRYRQPVGGDVELHADGRLTLADSQMLAGSGVNLAQVVAWTLTHTPLGLPTVVEMASATPARVIGDRTIGRVQAGARADLVLLDAAGAVVDVLRQGVRP</sequence>
<feature type="domain" description="Amidohydrolase-related" evidence="9">
    <location>
        <begin position="39"/>
        <end position="360"/>
    </location>
</feature>
<dbReference type="Proteomes" id="UP000501058">
    <property type="component" value="Chromosome"/>
</dbReference>
<organism evidence="10 11">
    <name type="scientific">Propioniciclava coleopterorum</name>
    <dbReference type="NCBI Taxonomy" id="2714937"/>
    <lineage>
        <taxon>Bacteria</taxon>
        <taxon>Bacillati</taxon>
        <taxon>Actinomycetota</taxon>
        <taxon>Actinomycetes</taxon>
        <taxon>Propionibacteriales</taxon>
        <taxon>Propionibacteriaceae</taxon>
        <taxon>Propioniciclava</taxon>
    </lineage>
</organism>
<accession>A0A6G7Y7D9</accession>
<evidence type="ECO:0000259" key="9">
    <source>
        <dbReference type="Pfam" id="PF01979"/>
    </source>
</evidence>
<keyword evidence="11" id="KW-1185">Reference proteome</keyword>
<gene>
    <name evidence="10" type="ORF">G7070_10375</name>
</gene>
<dbReference type="PANTHER" id="PTHR11113">
    <property type="entry name" value="N-ACETYLGLUCOSAMINE-6-PHOSPHATE DEACETYLASE"/>
    <property type="match status" value="1"/>
</dbReference>
<reference evidence="10 11" key="1">
    <citation type="submission" date="2020-03" db="EMBL/GenBank/DDBJ databases">
        <title>Propioniciclava sp. nov., isolated from Hydrophilus acuminatus.</title>
        <authorList>
            <person name="Hyun D.-W."/>
            <person name="Bae J.-W."/>
        </authorList>
    </citation>
    <scope>NUCLEOTIDE SEQUENCE [LARGE SCALE GENOMIC DNA]</scope>
    <source>
        <strain evidence="10 11">HDW11</strain>
    </source>
</reference>
<feature type="binding site" evidence="7">
    <location>
        <position position="219"/>
    </location>
    <ligand>
        <name>substrate</name>
    </ligand>
</feature>
<protein>
    <submittedName>
        <fullName evidence="10">Amidohydrolase family protein</fullName>
    </submittedName>
</protein>
<evidence type="ECO:0000256" key="4">
    <source>
        <dbReference type="ARBA" id="ARBA00023277"/>
    </source>
</evidence>
<evidence type="ECO:0000256" key="1">
    <source>
        <dbReference type="ARBA" id="ARBA00010716"/>
    </source>
</evidence>
<evidence type="ECO:0000256" key="5">
    <source>
        <dbReference type="PIRNR" id="PIRNR038994"/>
    </source>
</evidence>
<keyword evidence="4 5" id="KW-0119">Carbohydrate metabolism</keyword>
<evidence type="ECO:0000256" key="7">
    <source>
        <dbReference type="PIRSR" id="PIRSR038994-2"/>
    </source>
</evidence>
<feature type="binding site" evidence="7">
    <location>
        <position position="134"/>
    </location>
    <ligand>
        <name>substrate</name>
    </ligand>
</feature>
<dbReference type="GO" id="GO:0006046">
    <property type="term" value="P:N-acetylglucosamine catabolic process"/>
    <property type="evidence" value="ECO:0007669"/>
    <property type="project" value="TreeGrafter"/>
</dbReference>
<dbReference type="InterPro" id="IPR011059">
    <property type="entry name" value="Metal-dep_hydrolase_composite"/>
</dbReference>
<name>A0A6G7Y7D9_9ACTN</name>
<comment type="similarity">
    <text evidence="1 5">Belongs to the metallo-dependent hydrolases superfamily. NagA family.</text>
</comment>
<comment type="cofactor">
    <cofactor evidence="8">
        <name>a divalent metal cation</name>
        <dbReference type="ChEBI" id="CHEBI:60240"/>
    </cofactor>
    <text evidence="8">Binds 1 divalent metal cation per subunit.</text>
</comment>
<dbReference type="EMBL" id="CP049865">
    <property type="protein sequence ID" value="QIK72596.1"/>
    <property type="molecule type" value="Genomic_DNA"/>
</dbReference>
<dbReference type="InterPro" id="IPR003764">
    <property type="entry name" value="GlcNAc_6-P_deAcase"/>
</dbReference>
<evidence type="ECO:0000256" key="6">
    <source>
        <dbReference type="PIRSR" id="PIRSR038994-1"/>
    </source>
</evidence>
<dbReference type="GO" id="GO:0046872">
    <property type="term" value="F:metal ion binding"/>
    <property type="evidence" value="ECO:0007669"/>
    <property type="project" value="UniProtKB-KW"/>
</dbReference>
<dbReference type="PIRSF" id="PIRSF038994">
    <property type="entry name" value="NagA"/>
    <property type="match status" value="1"/>
</dbReference>
<feature type="binding site" evidence="8">
    <location>
        <position position="121"/>
    </location>
    <ligand>
        <name>Zn(2+)</name>
        <dbReference type="ChEBI" id="CHEBI:29105"/>
    </ligand>
</feature>
<dbReference type="AlphaFoldDB" id="A0A6G7Y7D9"/>
<proteinExistence type="inferred from homology"/>
<feature type="binding site" evidence="7">
    <location>
        <begin position="211"/>
        <end position="212"/>
    </location>
    <ligand>
        <name>substrate</name>
    </ligand>
</feature>
<evidence type="ECO:0000256" key="2">
    <source>
        <dbReference type="ARBA" id="ARBA00022723"/>
    </source>
</evidence>
<feature type="binding site" evidence="7">
    <location>
        <position position="243"/>
    </location>
    <ligand>
        <name>substrate</name>
    </ligand>
</feature>
<evidence type="ECO:0000256" key="3">
    <source>
        <dbReference type="ARBA" id="ARBA00022801"/>
    </source>
</evidence>
<dbReference type="PANTHER" id="PTHR11113:SF14">
    <property type="entry name" value="N-ACETYLGLUCOSAMINE-6-PHOSPHATE DEACETYLASE"/>
    <property type="match status" value="1"/>
</dbReference>
<dbReference type="InterPro" id="IPR032466">
    <property type="entry name" value="Metal_Hydrolase"/>
</dbReference>
<keyword evidence="2 8" id="KW-0479">Metal-binding</keyword>
<dbReference type="KEGG" id="prv:G7070_10375"/>
<dbReference type="Gene3D" id="3.20.20.140">
    <property type="entry name" value="Metal-dependent hydrolases"/>
    <property type="match status" value="1"/>
</dbReference>
<dbReference type="Pfam" id="PF01979">
    <property type="entry name" value="Amidohydro_1"/>
    <property type="match status" value="1"/>
</dbReference>
<evidence type="ECO:0000313" key="11">
    <source>
        <dbReference type="Proteomes" id="UP000501058"/>
    </source>
</evidence>
<dbReference type="Gene3D" id="2.30.40.10">
    <property type="entry name" value="Urease, subunit C, domain 1"/>
    <property type="match status" value="1"/>
</dbReference>
<feature type="binding site" evidence="8">
    <location>
        <position position="187"/>
    </location>
    <ligand>
        <name>Zn(2+)</name>
        <dbReference type="ChEBI" id="CHEBI:29105"/>
    </ligand>
</feature>
<dbReference type="SUPFAM" id="SSF51556">
    <property type="entry name" value="Metallo-dependent hydrolases"/>
    <property type="match status" value="1"/>
</dbReference>
<dbReference type="GO" id="GO:0008448">
    <property type="term" value="F:N-acetylglucosamine-6-phosphate deacetylase activity"/>
    <property type="evidence" value="ECO:0007669"/>
    <property type="project" value="InterPro"/>
</dbReference>
<feature type="active site" description="Proton donor/acceptor" evidence="6">
    <location>
        <position position="266"/>
    </location>
</feature>
<dbReference type="RefSeq" id="WP_166233670.1">
    <property type="nucleotide sequence ID" value="NZ_CP049865.1"/>
</dbReference>
<keyword evidence="3 5" id="KW-0378">Hydrolase</keyword>